<proteinExistence type="predicted"/>
<dbReference type="AlphaFoldDB" id="A0A327VVZ2"/>
<dbReference type="EMBL" id="QLMA01000006">
    <property type="protein sequence ID" value="RAJ79076.1"/>
    <property type="molecule type" value="Genomic_DNA"/>
</dbReference>
<keyword evidence="1" id="KW-1133">Transmembrane helix</keyword>
<organism evidence="2 3">
    <name type="scientific">Chitinophaga dinghuensis</name>
    <dbReference type="NCBI Taxonomy" id="1539050"/>
    <lineage>
        <taxon>Bacteria</taxon>
        <taxon>Pseudomonadati</taxon>
        <taxon>Bacteroidota</taxon>
        <taxon>Chitinophagia</taxon>
        <taxon>Chitinophagales</taxon>
        <taxon>Chitinophagaceae</taxon>
        <taxon>Chitinophaga</taxon>
    </lineage>
</organism>
<dbReference type="Proteomes" id="UP000249819">
    <property type="component" value="Unassembled WGS sequence"/>
</dbReference>
<dbReference type="Pfam" id="PF19875">
    <property type="entry name" value="DUF6348"/>
    <property type="match status" value="1"/>
</dbReference>
<protein>
    <submittedName>
        <fullName evidence="2">Uncharacterized protein</fullName>
    </submittedName>
</protein>
<keyword evidence="3" id="KW-1185">Reference proteome</keyword>
<keyword evidence="1" id="KW-0812">Transmembrane</keyword>
<evidence type="ECO:0000256" key="1">
    <source>
        <dbReference type="SAM" id="Phobius"/>
    </source>
</evidence>
<evidence type="ECO:0000313" key="2">
    <source>
        <dbReference type="EMBL" id="RAJ79076.1"/>
    </source>
</evidence>
<gene>
    <name evidence="2" type="ORF">CLV59_106136</name>
</gene>
<reference evidence="2 3" key="1">
    <citation type="submission" date="2018-06" db="EMBL/GenBank/DDBJ databases">
        <title>Genomic Encyclopedia of Archaeal and Bacterial Type Strains, Phase II (KMG-II): from individual species to whole genera.</title>
        <authorList>
            <person name="Goeker M."/>
        </authorList>
    </citation>
    <scope>NUCLEOTIDE SEQUENCE [LARGE SCALE GENOMIC DNA]</scope>
    <source>
        <strain evidence="2 3">DSM 29821</strain>
    </source>
</reference>
<name>A0A327VVZ2_9BACT</name>
<keyword evidence="1" id="KW-0472">Membrane</keyword>
<sequence>MPTFTTVPAYLPAPLELITGKYASILVILFTLSRQHIIKIDKLRKLMEHQEETPVYAQLTQLLKEKLMEQHYHVEFNPERISLTVDQQVEVIVSDVVKEGLHPHMMKQVYLITHPEYFPDGIVEYLVGVGTTLQERMESGILNFLGTILPPILDGFNDTHDPELDFHDDNGVLWHPKPGQLGLQGSWEEEPTTDDLRATINTALQAVIPNQKFNWLKIYAAKDGRGKVTLDCNLNNEPWEAGIQAVLAVAETWKTPPIFCGMKQFIMYRRCDAFDN</sequence>
<dbReference type="InterPro" id="IPR045929">
    <property type="entry name" value="DUF6348"/>
</dbReference>
<comment type="caution">
    <text evidence="2">The sequence shown here is derived from an EMBL/GenBank/DDBJ whole genome shotgun (WGS) entry which is preliminary data.</text>
</comment>
<feature type="transmembrane region" description="Helical" evidence="1">
    <location>
        <begin position="20"/>
        <end position="37"/>
    </location>
</feature>
<evidence type="ECO:0000313" key="3">
    <source>
        <dbReference type="Proteomes" id="UP000249819"/>
    </source>
</evidence>
<accession>A0A327VVZ2</accession>